<protein>
    <submittedName>
        <fullName evidence="3">Uncharacterized protein</fullName>
    </submittedName>
</protein>
<dbReference type="EMBL" id="LN899826">
    <property type="protein sequence ID" value="CUV41977.1"/>
    <property type="molecule type" value="Genomic_DNA"/>
</dbReference>
<dbReference type="AlphaFoldDB" id="A0A0S4V4A5"/>
<evidence type="ECO:0000313" key="6">
    <source>
        <dbReference type="EMBL" id="CUV61707.1"/>
    </source>
</evidence>
<sequence length="57" mass="6098">MATGRRWELLGRLCAGRKRDPLQFNADPDAGEAALAAQLRAAASIYPVVRGPSFGID</sequence>
<proteinExistence type="predicted"/>
<evidence type="ECO:0000313" key="3">
    <source>
        <dbReference type="EMBL" id="CUV29501.1"/>
    </source>
</evidence>
<reference evidence="3" key="1">
    <citation type="submission" date="2015-10" db="EMBL/GenBank/DDBJ databases">
        <authorList>
            <person name="Gilbert D.G."/>
        </authorList>
    </citation>
    <scope>NUCLEOTIDE SEQUENCE</scope>
    <source>
        <strain evidence="3">Phyl III-seqv23</strain>
    </source>
</reference>
<evidence type="ECO:0000313" key="2">
    <source>
        <dbReference type="EMBL" id="CUV26673.1"/>
    </source>
</evidence>
<dbReference type="EMBL" id="LN899824">
    <property type="protein sequence ID" value="CUV29501.1"/>
    <property type="molecule type" value="Genomic_DNA"/>
</dbReference>
<evidence type="ECO:0000313" key="1">
    <source>
        <dbReference type="EMBL" id="CUV21363.1"/>
    </source>
</evidence>
<evidence type="ECO:0000313" key="5">
    <source>
        <dbReference type="EMBL" id="CUV41977.1"/>
    </source>
</evidence>
<organism evidence="3">
    <name type="scientific">Ralstonia solanacearum</name>
    <name type="common">Pseudomonas solanacearum</name>
    <dbReference type="NCBI Taxonomy" id="305"/>
    <lineage>
        <taxon>Bacteria</taxon>
        <taxon>Pseudomonadati</taxon>
        <taxon>Pseudomonadota</taxon>
        <taxon>Betaproteobacteria</taxon>
        <taxon>Burkholderiales</taxon>
        <taxon>Burkholderiaceae</taxon>
        <taxon>Ralstonia</taxon>
        <taxon>Ralstonia solanacearum species complex</taxon>
    </lineage>
</organism>
<gene>
    <name evidence="1" type="ORF">PSS4_v1_3090007</name>
    <name evidence="6" type="ORF">RD1301_v1_1700006</name>
    <name evidence="2" type="ORF">RUN1744_v1_2150007</name>
    <name evidence="3" type="ORF">RUN1985_v1_430007</name>
    <name evidence="4" type="ORF">TD1301_v1_330007</name>
    <name evidence="5" type="ORF">TF3108_v1_940018</name>
</gene>
<name>A0A0S4V4A5_RALSL</name>
<accession>A0A0S4V4A5</accession>
<dbReference type="EMBL" id="LN899825">
    <property type="protein sequence ID" value="CUV33248.1"/>
    <property type="molecule type" value="Genomic_DNA"/>
</dbReference>
<evidence type="ECO:0000313" key="4">
    <source>
        <dbReference type="EMBL" id="CUV33248.1"/>
    </source>
</evidence>
<dbReference type="EMBL" id="LN899821">
    <property type="protein sequence ID" value="CUV21363.1"/>
    <property type="molecule type" value="Genomic_DNA"/>
</dbReference>
<dbReference type="EMBL" id="LN899823">
    <property type="protein sequence ID" value="CUV26673.1"/>
    <property type="molecule type" value="Genomic_DNA"/>
</dbReference>
<dbReference type="EMBL" id="LN899822">
    <property type="protein sequence ID" value="CUV61707.1"/>
    <property type="molecule type" value="Genomic_DNA"/>
</dbReference>